<gene>
    <name evidence="1" type="ORF">AGERDE_LOCUS12256</name>
</gene>
<dbReference type="AlphaFoldDB" id="A0A9N9HD25"/>
<feature type="non-terminal residue" evidence="1">
    <location>
        <position position="231"/>
    </location>
</feature>
<organism evidence="1 2">
    <name type="scientific">Ambispora gerdemannii</name>
    <dbReference type="NCBI Taxonomy" id="144530"/>
    <lineage>
        <taxon>Eukaryota</taxon>
        <taxon>Fungi</taxon>
        <taxon>Fungi incertae sedis</taxon>
        <taxon>Mucoromycota</taxon>
        <taxon>Glomeromycotina</taxon>
        <taxon>Glomeromycetes</taxon>
        <taxon>Archaeosporales</taxon>
        <taxon>Ambisporaceae</taxon>
        <taxon>Ambispora</taxon>
    </lineage>
</organism>
<name>A0A9N9HD25_9GLOM</name>
<reference evidence="1" key="1">
    <citation type="submission" date="2021-06" db="EMBL/GenBank/DDBJ databases">
        <authorList>
            <person name="Kallberg Y."/>
            <person name="Tangrot J."/>
            <person name="Rosling A."/>
        </authorList>
    </citation>
    <scope>NUCLEOTIDE SEQUENCE</scope>
    <source>
        <strain evidence="1">MT106</strain>
    </source>
</reference>
<comment type="caution">
    <text evidence="1">The sequence shown here is derived from an EMBL/GenBank/DDBJ whole genome shotgun (WGS) entry which is preliminary data.</text>
</comment>
<keyword evidence="2" id="KW-1185">Reference proteome</keyword>
<evidence type="ECO:0000313" key="2">
    <source>
        <dbReference type="Proteomes" id="UP000789831"/>
    </source>
</evidence>
<dbReference type="EMBL" id="CAJVPL010007741">
    <property type="protein sequence ID" value="CAG8671059.1"/>
    <property type="molecule type" value="Genomic_DNA"/>
</dbReference>
<dbReference type="OrthoDB" id="2430995at2759"/>
<dbReference type="Proteomes" id="UP000789831">
    <property type="component" value="Unassembled WGS sequence"/>
</dbReference>
<protein>
    <submittedName>
        <fullName evidence="1">2363_t:CDS:1</fullName>
    </submittedName>
</protein>
<proteinExistence type="predicted"/>
<accession>A0A9N9HD25</accession>
<evidence type="ECO:0000313" key="1">
    <source>
        <dbReference type="EMBL" id="CAG8671059.1"/>
    </source>
</evidence>
<sequence length="231" mass="27114">YTVNQLQDDYFTDEDLEESWSTSQNDLIFTHDYIAAMKARNLLEDQIYLEIQDEEDIEKILPEDNNDEKEEHNIDRKIPVIETKKQSPCIIVDNSKREIGRCNSITNLVSLSQLIGTWEIEMNLEENYLTELEVCSSHFNFDHNPESRRNLFGQSAFTTEWEIKFDQIINQLLYKYERNFGIKEIDTEIFARIETECQINPLNVVILKPGPASNSNTALFLQELNHIQMKT</sequence>